<feature type="compositionally biased region" description="Basic and acidic residues" evidence="5">
    <location>
        <begin position="317"/>
        <end position="328"/>
    </location>
</feature>
<feature type="compositionally biased region" description="Low complexity" evidence="5">
    <location>
        <begin position="132"/>
        <end position="184"/>
    </location>
</feature>
<dbReference type="KEGG" id="bbes:BESB_072620"/>
<keyword evidence="4 6" id="KW-0472">Membrane</keyword>
<dbReference type="GeneID" id="40312188"/>
<evidence type="ECO:0000256" key="5">
    <source>
        <dbReference type="SAM" id="MobiDB-lite"/>
    </source>
</evidence>
<dbReference type="PANTHER" id="PTHR23427">
    <property type="entry name" value="SURFEIT LOCUS PROTEIN"/>
    <property type="match status" value="1"/>
</dbReference>
<name>A0A2A9MFF5_BESBE</name>
<keyword evidence="2 6" id="KW-0812">Transmembrane</keyword>
<evidence type="ECO:0000313" key="8">
    <source>
        <dbReference type="Proteomes" id="UP000224006"/>
    </source>
</evidence>
<dbReference type="STRING" id="94643.A0A2A9MFF5"/>
<dbReference type="Pfam" id="PF02104">
    <property type="entry name" value="SURF1"/>
    <property type="match status" value="2"/>
</dbReference>
<dbReference type="VEuPathDB" id="ToxoDB:BESB_072620"/>
<evidence type="ECO:0000256" key="6">
    <source>
        <dbReference type="SAM" id="Phobius"/>
    </source>
</evidence>
<dbReference type="GO" id="GO:0016020">
    <property type="term" value="C:membrane"/>
    <property type="evidence" value="ECO:0007669"/>
    <property type="project" value="UniProtKB-SubCell"/>
</dbReference>
<gene>
    <name evidence="7" type="ORF">BESB_072620</name>
</gene>
<dbReference type="InterPro" id="IPR002994">
    <property type="entry name" value="Surf1/Shy1"/>
</dbReference>
<evidence type="ECO:0000256" key="2">
    <source>
        <dbReference type="ARBA" id="ARBA00022692"/>
    </source>
</evidence>
<reference evidence="7 8" key="1">
    <citation type="submission" date="2017-09" db="EMBL/GenBank/DDBJ databases">
        <title>Genome sequencing of Besnoitia besnoiti strain Bb-Ger1.</title>
        <authorList>
            <person name="Schares G."/>
            <person name="Venepally P."/>
            <person name="Lorenzi H.A."/>
        </authorList>
    </citation>
    <scope>NUCLEOTIDE SEQUENCE [LARGE SCALE GENOMIC DNA]</scope>
    <source>
        <strain evidence="7 8">Bb-Ger1</strain>
    </source>
</reference>
<evidence type="ECO:0000256" key="1">
    <source>
        <dbReference type="ARBA" id="ARBA00004370"/>
    </source>
</evidence>
<feature type="transmembrane region" description="Helical" evidence="6">
    <location>
        <begin position="257"/>
        <end position="276"/>
    </location>
</feature>
<dbReference type="AlphaFoldDB" id="A0A2A9MFF5"/>
<evidence type="ECO:0008006" key="9">
    <source>
        <dbReference type="Google" id="ProtNLM"/>
    </source>
</evidence>
<feature type="region of interest" description="Disordered" evidence="5">
    <location>
        <begin position="132"/>
        <end position="186"/>
    </location>
</feature>
<comment type="caution">
    <text evidence="7">The sequence shown here is derived from an EMBL/GenBank/DDBJ whole genome shotgun (WGS) entry which is preliminary data.</text>
</comment>
<comment type="subcellular location">
    <subcellularLocation>
        <location evidence="1">Membrane</location>
    </subcellularLocation>
</comment>
<evidence type="ECO:0000256" key="3">
    <source>
        <dbReference type="ARBA" id="ARBA00022989"/>
    </source>
</evidence>
<dbReference type="InterPro" id="IPR045214">
    <property type="entry name" value="Surf1/Surf4"/>
</dbReference>
<dbReference type="EMBL" id="NWUJ01000007">
    <property type="protein sequence ID" value="PFH34110.1"/>
    <property type="molecule type" value="Genomic_DNA"/>
</dbReference>
<dbReference type="PANTHER" id="PTHR23427:SF2">
    <property type="entry name" value="SURFEIT LOCUS PROTEIN 1"/>
    <property type="match status" value="1"/>
</dbReference>
<dbReference type="Proteomes" id="UP000224006">
    <property type="component" value="Unassembled WGS sequence"/>
</dbReference>
<proteinExistence type="predicted"/>
<organism evidence="7 8">
    <name type="scientific">Besnoitia besnoiti</name>
    <name type="common">Apicomplexan protozoan</name>
    <dbReference type="NCBI Taxonomy" id="94643"/>
    <lineage>
        <taxon>Eukaryota</taxon>
        <taxon>Sar</taxon>
        <taxon>Alveolata</taxon>
        <taxon>Apicomplexa</taxon>
        <taxon>Conoidasida</taxon>
        <taxon>Coccidia</taxon>
        <taxon>Eucoccidiorida</taxon>
        <taxon>Eimeriorina</taxon>
        <taxon>Sarcocystidae</taxon>
        <taxon>Besnoitia</taxon>
    </lineage>
</organism>
<dbReference type="RefSeq" id="XP_029218119.1">
    <property type="nucleotide sequence ID" value="XM_029365635.1"/>
</dbReference>
<protein>
    <recommendedName>
        <fullName evidence="9">SURF1-like protein</fullName>
    </recommendedName>
</protein>
<feature type="compositionally biased region" description="Basic and acidic residues" evidence="5">
    <location>
        <begin position="633"/>
        <end position="644"/>
    </location>
</feature>
<evidence type="ECO:0000313" key="7">
    <source>
        <dbReference type="EMBL" id="PFH34110.1"/>
    </source>
</evidence>
<keyword evidence="3 6" id="KW-1133">Transmembrane helix</keyword>
<feature type="compositionally biased region" description="Low complexity" evidence="5">
    <location>
        <begin position="331"/>
        <end position="406"/>
    </location>
</feature>
<keyword evidence="8" id="KW-1185">Reference proteome</keyword>
<dbReference type="OrthoDB" id="10040024at2759"/>
<evidence type="ECO:0000256" key="4">
    <source>
        <dbReference type="ARBA" id="ARBA00023136"/>
    </source>
</evidence>
<feature type="region of interest" description="Disordered" evidence="5">
    <location>
        <begin position="630"/>
        <end position="649"/>
    </location>
</feature>
<feature type="region of interest" description="Disordered" evidence="5">
    <location>
        <begin position="78"/>
        <end position="104"/>
    </location>
</feature>
<feature type="region of interest" description="Disordered" evidence="5">
    <location>
        <begin position="312"/>
        <end position="406"/>
    </location>
</feature>
<accession>A0A2A9MFF5</accession>
<sequence>MAAPPRARVAGGDVFALRFCPAACWVALPRRSLLVSFSLSPFRQTSSLCWPRRPGAALSSLSAPSRGVPVAPRPLMSFSSSSASAPQPSKASSDSLPSPEAAAAAGATSTRAPFSALSSAFTSASPAGAFASSAASAPVPSPSSSSPSSSSPSSSSPSCSSSPSAVAASSGSAGQPSLPSSSLPFIAHGRTMPGQRLLPCSPEDVAILSASTLQYPNPQEVEGGVIVRIVRLSDPVTSPVMRSIRNRQYGIRGNERWWLLGVGTLVTSCLVSLGFWQLARMQWKHQLLEYRRAQMRRPAVWVTHAPFPWMPASGRTEPAHGAKTHDDSPDAAARQAGNANAALPAPSTASSSPYVSSSPSAASPSISSPPSAASPSVSSPPSAFSPSASSSFVSSPSDSSAPSTAAEAEEARLRAAWAYRPVVVRGVLDSSTEILVGPRPGLEPGSSGYLLVSPLRLEDGSVLLVNKGHLRMEDVKLPPFKKAETRRDADGWRTKELNWRQGRDALAEACATATGSTRLSLSDYAVSSAAHRDALAAAAPGGEAKTRDEPPGWVTVRGILEPGEIPSLTFKSLLASNRPKEGQFIFLVPQDLVDGLKPGTVRDKRATGAMVVNAYDIVYDEDVRAAQRRRQEKKAAQARRGEREGDGEEAEALSSAFSPALLASLPRAVTGELGFHDPASLVALLGLSEIPRRFAKYQQKRKDDYLLFWADEHTHFNYACQWFVMALCTAGMTAYKFIEVSRWRW</sequence>